<feature type="chain" id="PRO_5022028075" evidence="2">
    <location>
        <begin position="27"/>
        <end position="455"/>
    </location>
</feature>
<feature type="signal peptide" evidence="2">
    <location>
        <begin position="1"/>
        <end position="26"/>
    </location>
</feature>
<dbReference type="Gene3D" id="2.40.10.480">
    <property type="match status" value="1"/>
</dbReference>
<gene>
    <name evidence="4" type="ORF">Pan181_16180</name>
</gene>
<dbReference type="KEGG" id="amuc:Pan181_16180"/>
<dbReference type="Pfam" id="PF13360">
    <property type="entry name" value="PQQ_2"/>
    <property type="match status" value="1"/>
</dbReference>
<reference evidence="4 5" key="1">
    <citation type="submission" date="2019-02" db="EMBL/GenBank/DDBJ databases">
        <title>Deep-cultivation of Planctomycetes and their phenomic and genomic characterization uncovers novel biology.</title>
        <authorList>
            <person name="Wiegand S."/>
            <person name="Jogler M."/>
            <person name="Boedeker C."/>
            <person name="Pinto D."/>
            <person name="Vollmers J."/>
            <person name="Rivas-Marin E."/>
            <person name="Kohn T."/>
            <person name="Peeters S.H."/>
            <person name="Heuer A."/>
            <person name="Rast P."/>
            <person name="Oberbeckmann S."/>
            <person name="Bunk B."/>
            <person name="Jeske O."/>
            <person name="Meyerdierks A."/>
            <person name="Storesund J.E."/>
            <person name="Kallscheuer N."/>
            <person name="Luecker S."/>
            <person name="Lage O.M."/>
            <person name="Pohl T."/>
            <person name="Merkel B.J."/>
            <person name="Hornburger P."/>
            <person name="Mueller R.-W."/>
            <person name="Bruemmer F."/>
            <person name="Labrenz M."/>
            <person name="Spormann A.M."/>
            <person name="Op den Camp H."/>
            <person name="Overmann J."/>
            <person name="Amann R."/>
            <person name="Jetten M.S.M."/>
            <person name="Mascher T."/>
            <person name="Medema M.H."/>
            <person name="Devos D.P."/>
            <person name="Kaster A.-K."/>
            <person name="Ovreas L."/>
            <person name="Rohde M."/>
            <person name="Galperin M.Y."/>
            <person name="Jogler C."/>
        </authorList>
    </citation>
    <scope>NUCLEOTIDE SEQUENCE [LARGE SCALE GENOMIC DNA]</scope>
    <source>
        <strain evidence="4 5">Pan181</strain>
    </source>
</reference>
<dbReference type="EMBL" id="CP036278">
    <property type="protein sequence ID" value="QDU55429.1"/>
    <property type="molecule type" value="Genomic_DNA"/>
</dbReference>
<dbReference type="InterPro" id="IPR002372">
    <property type="entry name" value="PQQ_rpt_dom"/>
</dbReference>
<dbReference type="OrthoDB" id="244732at2"/>
<dbReference type="PANTHER" id="PTHR34512">
    <property type="entry name" value="CELL SURFACE PROTEIN"/>
    <property type="match status" value="1"/>
</dbReference>
<dbReference type="RefSeq" id="WP_145246294.1">
    <property type="nucleotide sequence ID" value="NZ_CP036278.1"/>
</dbReference>
<sequence length="455" mass="48969" precursor="true">MKSPCLASPFLAFVALICLPWTISLAQQQEASWPSWRGPEHTGVAPSGTPPTEWSEDSATWKVDLPGRGNATPIVWGNRIFIATAIETDRAADAASDEPAAEEPPQGPGGRRGGRFGRGSSKPTNYYQYVAMCLDLETGKTLWQKTAIEAVPSEAGHSDNTHASASPVTDGKHVYFFFGSQGLYCYTLDGDLVWSTDLGDMQTRAGFGEGASPALHGDTLVVNWDHEGPSFITALDANTGQPRWKKDRDERTTWVTPLIVEAAGKTQVIVNGSNRTRSYDLTNGDVIWECGGQVGNPIPSPVIFENLAICMSGYRGAAILAIPLDSTGDVTNSETIAWQSERNAPYVPSPLLYGERLYYIKSNNGILSIANARTGELLVSAQRLGDISNVYASPVGADGRVYIAGRDGTTMVLADSDEYQVLATNRLDEGIDATPVVVGGKLLIRGYDHLFCFGE</sequence>
<evidence type="ECO:0000256" key="2">
    <source>
        <dbReference type="SAM" id="SignalP"/>
    </source>
</evidence>
<evidence type="ECO:0000259" key="3">
    <source>
        <dbReference type="Pfam" id="PF13360"/>
    </source>
</evidence>
<dbReference type="AlphaFoldDB" id="A0A518AL17"/>
<dbReference type="SUPFAM" id="SSF50998">
    <property type="entry name" value="Quinoprotein alcohol dehydrogenase-like"/>
    <property type="match status" value="1"/>
</dbReference>
<dbReference type="InterPro" id="IPR015943">
    <property type="entry name" value="WD40/YVTN_repeat-like_dom_sf"/>
</dbReference>
<keyword evidence="5" id="KW-1185">Reference proteome</keyword>
<feature type="region of interest" description="Disordered" evidence="1">
    <location>
        <begin position="91"/>
        <end position="119"/>
    </location>
</feature>
<keyword evidence="2" id="KW-0732">Signal</keyword>
<dbReference type="Proteomes" id="UP000315750">
    <property type="component" value="Chromosome"/>
</dbReference>
<proteinExistence type="predicted"/>
<organism evidence="4 5">
    <name type="scientific">Aeoliella mucimassa</name>
    <dbReference type="NCBI Taxonomy" id="2527972"/>
    <lineage>
        <taxon>Bacteria</taxon>
        <taxon>Pseudomonadati</taxon>
        <taxon>Planctomycetota</taxon>
        <taxon>Planctomycetia</taxon>
        <taxon>Pirellulales</taxon>
        <taxon>Lacipirellulaceae</taxon>
        <taxon>Aeoliella</taxon>
    </lineage>
</organism>
<feature type="domain" description="Pyrrolo-quinoline quinone repeat" evidence="3">
    <location>
        <begin position="132"/>
        <end position="376"/>
    </location>
</feature>
<dbReference type="Gene3D" id="2.130.10.10">
    <property type="entry name" value="YVTN repeat-like/Quinoprotein amine dehydrogenase"/>
    <property type="match status" value="1"/>
</dbReference>
<dbReference type="PANTHER" id="PTHR34512:SF30">
    <property type="entry name" value="OUTER MEMBRANE PROTEIN ASSEMBLY FACTOR BAMB"/>
    <property type="match status" value="1"/>
</dbReference>
<feature type="region of interest" description="Disordered" evidence="1">
    <location>
        <begin position="34"/>
        <end position="57"/>
    </location>
</feature>
<protein>
    <submittedName>
        <fullName evidence="4">Outer membrane biogenesis protein BamB</fullName>
    </submittedName>
</protein>
<evidence type="ECO:0000256" key="1">
    <source>
        <dbReference type="SAM" id="MobiDB-lite"/>
    </source>
</evidence>
<evidence type="ECO:0000313" key="5">
    <source>
        <dbReference type="Proteomes" id="UP000315750"/>
    </source>
</evidence>
<accession>A0A518AL17</accession>
<dbReference type="InterPro" id="IPR011047">
    <property type="entry name" value="Quinoprotein_ADH-like_sf"/>
</dbReference>
<evidence type="ECO:0000313" key="4">
    <source>
        <dbReference type="EMBL" id="QDU55429.1"/>
    </source>
</evidence>
<name>A0A518AL17_9BACT</name>